<comment type="caution">
    <text evidence="2">The sequence shown here is derived from an EMBL/GenBank/DDBJ whole genome shotgun (WGS) entry which is preliminary data.</text>
</comment>
<dbReference type="InterPro" id="IPR016024">
    <property type="entry name" value="ARM-type_fold"/>
</dbReference>
<evidence type="ECO:0000313" key="2">
    <source>
        <dbReference type="EMBL" id="KAK9069222.1"/>
    </source>
</evidence>
<feature type="region of interest" description="Disordered" evidence="1">
    <location>
        <begin position="222"/>
        <end position="246"/>
    </location>
</feature>
<dbReference type="Gene3D" id="1.25.10.10">
    <property type="entry name" value="Leucine-rich Repeat Variant"/>
    <property type="match status" value="1"/>
</dbReference>
<protein>
    <recommendedName>
        <fullName evidence="4">ARM repeat superfamily protein</fullName>
    </recommendedName>
</protein>
<sequence length="1173" mass="131649">METEEHKIIWKSEDEDSMVSETVGRVMTTVLSARPTKLIDSISRLHSSPNPHNPLALSLENSLRILHKYVRDGAEKEESLDEILTPMIEHSLRSKDSKHKNQEMILLNWLFQDEVLFQALARKFSDILVRKEDHHIALGWCILARRLIEYDVTMSRFSVTGIKERYTGLLENLCSCSGHLLSLMNNGSTLQGGFELPTRLSVAAADCIIALSVALTKKEMVSDASKNMKKPSKSTEHELGSQKKMKSISQTSEITRDMEMRLLLWNLADHLIMLVQRLLAWSRKSRSLHAKGLERVLKWLHETRKQYHSSQDQAGRDMVKTGVLLLSSCWKHYGILLHLEDHQISNHYKELLDQYLSGIEYYAGNYTKDHHDDNDSGISTINFFLNCLLLLLGRFTSKQFDTAMMEHRPHITRVVASQLCSADDDVINGAVSILKATIFGTNHLASGCNLADNKQMKSVLPLLFNLLDERDGTARAVVTLIAEYCSMSEDRYCIEQILKHLANENINQRRNALDVISEVINISSDSPSTLSHSVWQDIANHLLDCLKDEEDMIRAHANKLLSLVDPSLILPALVHLVYSSDATLHSSAKTTLLGVLTYNNEKPEVISMLLDCLSNIEASLDHQKDVENYRLEGLKGDVDKVLKLIPEWSRSVKNWKLLVGPLVDKMFAEPSNPIMVKFLSYISDYLGATVDIVFQQILLHTESQTEIDETLMSDLDISRTENDIKLQHSLFSRLCPLLLIRLLPLKVFDDQKSPLVYGDLHSQDNNVYDIGDTRCIASLLLKRAFNKLEFEDVRKLSAELCGRLHPNVLFPSVASELERATNDHDILKIKACLFAICTSLVVRGVESVGHPGMTRVREAIETILLWPSIDGDDISKAQHGCIDCLAIAVCTEFQDSKRPRISASKGKGIIQTGKSDTFTFQAYVLDRLTFGEHNLISSNWSSLSQMSESQLFSFRLCMANVLISACQKISDSGKRPFALKILQQIIHSINNVKEPEIRAACIQVLFSTVYHLKSVVLPYSSDLLKASLESLKRGSEMERMGGAKLLAALMASEEVIVQSISEGLLEAKTLLLRVSQTDSSSNVRQLCSQLLAYRILQLETDTARVVGVAAERRGEEWHPRWLDKEGAVSRRLASIGSPKSSPGPFSSHCWGDRAPSTAFPKPPQGGVVFLPEN</sequence>
<feature type="compositionally biased region" description="Low complexity" evidence="1">
    <location>
        <begin position="1134"/>
        <end position="1147"/>
    </location>
</feature>
<accession>A0AAP0H2C5</accession>
<evidence type="ECO:0008006" key="4">
    <source>
        <dbReference type="Google" id="ProtNLM"/>
    </source>
</evidence>
<proteinExistence type="predicted"/>
<name>A0AAP0H2C5_9ASTR</name>
<evidence type="ECO:0000256" key="1">
    <source>
        <dbReference type="SAM" id="MobiDB-lite"/>
    </source>
</evidence>
<dbReference type="AlphaFoldDB" id="A0AAP0H2C5"/>
<keyword evidence="3" id="KW-1185">Reference proteome</keyword>
<dbReference type="PANTHER" id="PTHR37743">
    <property type="entry name" value="ARM REPEAT SUPERFAMILY PROTEIN"/>
    <property type="match status" value="1"/>
</dbReference>
<organism evidence="2 3">
    <name type="scientific">Deinandra increscens subsp. villosa</name>
    <dbReference type="NCBI Taxonomy" id="3103831"/>
    <lineage>
        <taxon>Eukaryota</taxon>
        <taxon>Viridiplantae</taxon>
        <taxon>Streptophyta</taxon>
        <taxon>Embryophyta</taxon>
        <taxon>Tracheophyta</taxon>
        <taxon>Spermatophyta</taxon>
        <taxon>Magnoliopsida</taxon>
        <taxon>eudicotyledons</taxon>
        <taxon>Gunneridae</taxon>
        <taxon>Pentapetalae</taxon>
        <taxon>asterids</taxon>
        <taxon>campanulids</taxon>
        <taxon>Asterales</taxon>
        <taxon>Asteraceae</taxon>
        <taxon>Asteroideae</taxon>
        <taxon>Heliantheae alliance</taxon>
        <taxon>Madieae</taxon>
        <taxon>Madiinae</taxon>
        <taxon>Deinandra</taxon>
    </lineage>
</organism>
<gene>
    <name evidence="2" type="ORF">SSX86_013338</name>
</gene>
<dbReference type="SUPFAM" id="SSF48371">
    <property type="entry name" value="ARM repeat"/>
    <property type="match status" value="1"/>
</dbReference>
<dbReference type="PANTHER" id="PTHR37743:SF1">
    <property type="entry name" value="ARM REPEAT SUPERFAMILY PROTEIN"/>
    <property type="match status" value="1"/>
</dbReference>
<dbReference type="Proteomes" id="UP001408789">
    <property type="component" value="Unassembled WGS sequence"/>
</dbReference>
<dbReference type="InterPro" id="IPR011989">
    <property type="entry name" value="ARM-like"/>
</dbReference>
<reference evidence="2 3" key="1">
    <citation type="submission" date="2024-04" db="EMBL/GenBank/DDBJ databases">
        <title>The reference genome of an endangered Asteraceae, Deinandra increscens subsp. villosa, native to the Central Coast of California.</title>
        <authorList>
            <person name="Guilliams M."/>
            <person name="Hasenstab-Lehman K."/>
            <person name="Meyer R."/>
            <person name="Mcevoy S."/>
        </authorList>
    </citation>
    <scope>NUCLEOTIDE SEQUENCE [LARGE SCALE GENOMIC DNA]</scope>
    <source>
        <tissue evidence="2">Leaf</tissue>
    </source>
</reference>
<evidence type="ECO:0000313" key="3">
    <source>
        <dbReference type="Proteomes" id="UP001408789"/>
    </source>
</evidence>
<dbReference type="EMBL" id="JBCNJP010000014">
    <property type="protein sequence ID" value="KAK9069222.1"/>
    <property type="molecule type" value="Genomic_DNA"/>
</dbReference>
<feature type="region of interest" description="Disordered" evidence="1">
    <location>
        <begin position="1132"/>
        <end position="1165"/>
    </location>
</feature>